<keyword evidence="2" id="KW-1185">Reference proteome</keyword>
<accession>A0ABD0MPJ9</accession>
<dbReference type="Proteomes" id="UP001529510">
    <property type="component" value="Unassembled WGS sequence"/>
</dbReference>
<evidence type="ECO:0000313" key="2">
    <source>
        <dbReference type="Proteomes" id="UP001529510"/>
    </source>
</evidence>
<evidence type="ECO:0000313" key="1">
    <source>
        <dbReference type="EMBL" id="KAL0151994.1"/>
    </source>
</evidence>
<proteinExistence type="predicted"/>
<protein>
    <submittedName>
        <fullName evidence="1">Uncharacterized protein</fullName>
    </submittedName>
</protein>
<feature type="non-terminal residue" evidence="1">
    <location>
        <position position="63"/>
    </location>
</feature>
<gene>
    <name evidence="1" type="ORF">M9458_052712</name>
</gene>
<sequence length="63" mass="6839">NHVIANNLLDNKDGTARENDLNLFQAIHSVMCEKITCSFFSEPVSPATANSDNATADIMPTTE</sequence>
<dbReference type="EMBL" id="JAMKFB020000205">
    <property type="protein sequence ID" value="KAL0151994.1"/>
    <property type="molecule type" value="Genomic_DNA"/>
</dbReference>
<comment type="caution">
    <text evidence="1">The sequence shown here is derived from an EMBL/GenBank/DDBJ whole genome shotgun (WGS) entry which is preliminary data.</text>
</comment>
<dbReference type="AlphaFoldDB" id="A0ABD0MPJ9"/>
<feature type="non-terminal residue" evidence="1">
    <location>
        <position position="1"/>
    </location>
</feature>
<reference evidence="1 2" key="1">
    <citation type="submission" date="2024-05" db="EMBL/GenBank/DDBJ databases">
        <title>Genome sequencing and assembly of Indian major carp, Cirrhinus mrigala (Hamilton, 1822).</title>
        <authorList>
            <person name="Mohindra V."/>
            <person name="Chowdhury L.M."/>
            <person name="Lal K."/>
            <person name="Jena J.K."/>
        </authorList>
    </citation>
    <scope>NUCLEOTIDE SEQUENCE [LARGE SCALE GENOMIC DNA]</scope>
    <source>
        <strain evidence="1">CM1030</strain>
        <tissue evidence="1">Blood</tissue>
    </source>
</reference>
<organism evidence="1 2">
    <name type="scientific">Cirrhinus mrigala</name>
    <name type="common">Mrigala</name>
    <dbReference type="NCBI Taxonomy" id="683832"/>
    <lineage>
        <taxon>Eukaryota</taxon>
        <taxon>Metazoa</taxon>
        <taxon>Chordata</taxon>
        <taxon>Craniata</taxon>
        <taxon>Vertebrata</taxon>
        <taxon>Euteleostomi</taxon>
        <taxon>Actinopterygii</taxon>
        <taxon>Neopterygii</taxon>
        <taxon>Teleostei</taxon>
        <taxon>Ostariophysi</taxon>
        <taxon>Cypriniformes</taxon>
        <taxon>Cyprinidae</taxon>
        <taxon>Labeoninae</taxon>
        <taxon>Labeonini</taxon>
        <taxon>Cirrhinus</taxon>
    </lineage>
</organism>
<name>A0ABD0MPJ9_CIRMR</name>